<dbReference type="Gene3D" id="3.40.1090.10">
    <property type="entry name" value="Cytosolic phospholipase A2 catalytic domain"/>
    <property type="match status" value="1"/>
</dbReference>
<gene>
    <name evidence="4" type="ORF">EAH89_15870</name>
</gene>
<dbReference type="AlphaFoldDB" id="A0A502FX88"/>
<feature type="domain" description="PNPLA" evidence="3">
    <location>
        <begin position="34"/>
        <end position="122"/>
    </location>
</feature>
<dbReference type="EMBL" id="RCZP01000015">
    <property type="protein sequence ID" value="TPG53676.1"/>
    <property type="molecule type" value="Genomic_DNA"/>
</dbReference>
<proteinExistence type="predicted"/>
<name>A0A502FX88_9PROT</name>
<dbReference type="PROSITE" id="PS51635">
    <property type="entry name" value="PNPLA"/>
    <property type="match status" value="1"/>
</dbReference>
<evidence type="ECO:0000313" key="5">
    <source>
        <dbReference type="Proteomes" id="UP000317078"/>
    </source>
</evidence>
<keyword evidence="5" id="KW-1185">Reference proteome</keyword>
<keyword evidence="1" id="KW-0443">Lipid metabolism</keyword>
<comment type="caution">
    <text evidence="4">The sequence shown here is derived from an EMBL/GenBank/DDBJ whole genome shotgun (WGS) entry which is preliminary data.</text>
</comment>
<comment type="caution">
    <text evidence="2">Lacks conserved residue(s) required for the propagation of feature annotation.</text>
</comment>
<dbReference type="SUPFAM" id="SSF52151">
    <property type="entry name" value="FabD/lysophospholipase-like"/>
    <property type="match status" value="1"/>
</dbReference>
<evidence type="ECO:0000259" key="3">
    <source>
        <dbReference type="PROSITE" id="PS51635"/>
    </source>
</evidence>
<evidence type="ECO:0000313" key="4">
    <source>
        <dbReference type="EMBL" id="TPG53676.1"/>
    </source>
</evidence>
<dbReference type="Proteomes" id="UP000317078">
    <property type="component" value="Unassembled WGS sequence"/>
</dbReference>
<reference evidence="4 5" key="1">
    <citation type="journal article" date="2019" name="Environ. Microbiol.">
        <title>Species interactions and distinct microbial communities in high Arctic permafrost affected cryosols are associated with the CH4 and CO2 gas fluxes.</title>
        <authorList>
            <person name="Altshuler I."/>
            <person name="Hamel J."/>
            <person name="Turney S."/>
            <person name="Magnuson E."/>
            <person name="Levesque R."/>
            <person name="Greer C."/>
            <person name="Whyte L.G."/>
        </authorList>
    </citation>
    <scope>NUCLEOTIDE SEQUENCE [LARGE SCALE GENOMIC DNA]</scope>
    <source>
        <strain evidence="4 5">S9.3B</strain>
    </source>
</reference>
<evidence type="ECO:0000256" key="2">
    <source>
        <dbReference type="PROSITE-ProRule" id="PRU01161"/>
    </source>
</evidence>
<dbReference type="InterPro" id="IPR016035">
    <property type="entry name" value="Acyl_Trfase/lysoPLipase"/>
</dbReference>
<dbReference type="InterPro" id="IPR002641">
    <property type="entry name" value="PNPLA_dom"/>
</dbReference>
<accession>A0A502FX88</accession>
<evidence type="ECO:0000256" key="1">
    <source>
        <dbReference type="ARBA" id="ARBA00023098"/>
    </source>
</evidence>
<feature type="short sequence motif" description="GXGXXG" evidence="2">
    <location>
        <begin position="38"/>
        <end position="43"/>
    </location>
</feature>
<protein>
    <recommendedName>
        <fullName evidence="3">PNPLA domain-containing protein</fullName>
    </recommendedName>
</protein>
<dbReference type="GO" id="GO:0006629">
    <property type="term" value="P:lipid metabolic process"/>
    <property type="evidence" value="ECO:0007669"/>
    <property type="project" value="UniProtKB-KW"/>
</dbReference>
<organism evidence="4 5">
    <name type="scientific">Muricoccus nepalensis</name>
    <dbReference type="NCBI Taxonomy" id="1854500"/>
    <lineage>
        <taxon>Bacteria</taxon>
        <taxon>Pseudomonadati</taxon>
        <taxon>Pseudomonadota</taxon>
        <taxon>Alphaproteobacteria</taxon>
        <taxon>Acetobacterales</taxon>
        <taxon>Roseomonadaceae</taxon>
        <taxon>Muricoccus</taxon>
    </lineage>
</organism>
<sequence>MGGWALTELVEVEGGSSAEALDPVVAPPSRHALLVFEGGGAKGIIHIGALRALEDPRFGLNIVGTAGTSAGSIAARLVAAEFASKEIIDAEGKTSVLGSVGMSDVTLLFGPVGLADIDVCFL</sequence>
<feature type="short sequence motif" description="GXSXG" evidence="2">
    <location>
        <begin position="67"/>
        <end position="71"/>
    </location>
</feature>
<dbReference type="Pfam" id="PF01734">
    <property type="entry name" value="Patatin"/>
    <property type="match status" value="1"/>
</dbReference>